<accession>A0A7W7ZE22</accession>
<dbReference type="GO" id="GO:0003677">
    <property type="term" value="F:DNA binding"/>
    <property type="evidence" value="ECO:0007669"/>
    <property type="project" value="InterPro"/>
</dbReference>
<comment type="caution">
    <text evidence="3">The sequence shown here is derived from an EMBL/GenBank/DDBJ whole genome shotgun (WGS) entry which is preliminary data.</text>
</comment>
<dbReference type="CDD" id="cd00093">
    <property type="entry name" value="HTH_XRE"/>
    <property type="match status" value="1"/>
</dbReference>
<dbReference type="EMBL" id="JACHIP010000004">
    <property type="protein sequence ID" value="MBB5058163.1"/>
    <property type="molecule type" value="Genomic_DNA"/>
</dbReference>
<proteinExistence type="predicted"/>
<dbReference type="RefSeq" id="WP_221312763.1">
    <property type="nucleotide sequence ID" value="NZ_JACHIP010000004.1"/>
</dbReference>
<protein>
    <submittedName>
        <fullName evidence="3">Transcriptional regulator with XRE-family HTH domain</fullName>
    </submittedName>
</protein>
<dbReference type="PROSITE" id="PS50943">
    <property type="entry name" value="HTH_CROC1"/>
    <property type="match status" value="1"/>
</dbReference>
<sequence length="198" mass="21911">MRFVIRGLDAVKLADKVRYLREVEGSLRGLGRAMTQQELLKAIAAETKGKGLSQSYLSQLESGSRPHLTNTTRLLLAKFFKVHPGYLVEDPEDFQAELRTAEIIEDKLDLWLVGGAERFGRKDPELCRALLAVSQHADSRRCLLLLEAVLKTPALVERLGAALGLDGTSVVAESDSKKAGKKDRKKGGKKDSRKEDKK</sequence>
<dbReference type="Gene3D" id="1.10.260.40">
    <property type="entry name" value="lambda repressor-like DNA-binding domains"/>
    <property type="match status" value="1"/>
</dbReference>
<feature type="compositionally biased region" description="Basic residues" evidence="1">
    <location>
        <begin position="179"/>
        <end position="188"/>
    </location>
</feature>
<evidence type="ECO:0000313" key="4">
    <source>
        <dbReference type="Proteomes" id="UP000540989"/>
    </source>
</evidence>
<feature type="domain" description="HTH cro/C1-type" evidence="2">
    <location>
        <begin position="51"/>
        <end position="87"/>
    </location>
</feature>
<name>A0A7W7ZE22_9BACT</name>
<dbReference type="Proteomes" id="UP000540989">
    <property type="component" value="Unassembled WGS sequence"/>
</dbReference>
<dbReference type="InterPro" id="IPR010982">
    <property type="entry name" value="Lambda_DNA-bd_dom_sf"/>
</dbReference>
<organism evidence="3 4">
    <name type="scientific">Granulicella aggregans</name>
    <dbReference type="NCBI Taxonomy" id="474949"/>
    <lineage>
        <taxon>Bacteria</taxon>
        <taxon>Pseudomonadati</taxon>
        <taxon>Acidobacteriota</taxon>
        <taxon>Terriglobia</taxon>
        <taxon>Terriglobales</taxon>
        <taxon>Acidobacteriaceae</taxon>
        <taxon>Granulicella</taxon>
    </lineage>
</organism>
<evidence type="ECO:0000259" key="2">
    <source>
        <dbReference type="PROSITE" id="PS50943"/>
    </source>
</evidence>
<gene>
    <name evidence="3" type="ORF">HDF16_002877</name>
</gene>
<dbReference type="AlphaFoldDB" id="A0A7W7ZE22"/>
<evidence type="ECO:0000256" key="1">
    <source>
        <dbReference type="SAM" id="MobiDB-lite"/>
    </source>
</evidence>
<feature type="region of interest" description="Disordered" evidence="1">
    <location>
        <begin position="170"/>
        <end position="198"/>
    </location>
</feature>
<reference evidence="3 4" key="1">
    <citation type="submission" date="2020-08" db="EMBL/GenBank/DDBJ databases">
        <title>Genomic Encyclopedia of Type Strains, Phase IV (KMG-V): Genome sequencing to study the core and pangenomes of soil and plant-associated prokaryotes.</title>
        <authorList>
            <person name="Whitman W."/>
        </authorList>
    </citation>
    <scope>NUCLEOTIDE SEQUENCE [LARGE SCALE GENOMIC DNA]</scope>
    <source>
        <strain evidence="3 4">M8UP14</strain>
    </source>
</reference>
<evidence type="ECO:0000313" key="3">
    <source>
        <dbReference type="EMBL" id="MBB5058163.1"/>
    </source>
</evidence>
<feature type="compositionally biased region" description="Basic and acidic residues" evidence="1">
    <location>
        <begin position="189"/>
        <end position="198"/>
    </location>
</feature>
<dbReference type="SUPFAM" id="SSF47413">
    <property type="entry name" value="lambda repressor-like DNA-binding domains"/>
    <property type="match status" value="1"/>
</dbReference>
<keyword evidence="4" id="KW-1185">Reference proteome</keyword>
<dbReference type="InterPro" id="IPR001387">
    <property type="entry name" value="Cro/C1-type_HTH"/>
</dbReference>